<keyword evidence="1" id="KW-0808">Transferase</keyword>
<dbReference type="EMBL" id="LJBN01000198">
    <property type="protein sequence ID" value="OOQ83372.1"/>
    <property type="molecule type" value="Genomic_DNA"/>
</dbReference>
<dbReference type="InterPro" id="IPR023213">
    <property type="entry name" value="CAT-like_dom_sf"/>
</dbReference>
<dbReference type="PANTHER" id="PTHR31642:SF270">
    <property type="entry name" value="O-ACYLTRANSFERASE AUSQ"/>
    <property type="match status" value="1"/>
</dbReference>
<protein>
    <recommendedName>
        <fullName evidence="5">O-acetyltransferase</fullName>
    </recommendedName>
</protein>
<accession>A0A1S9RCX6</accession>
<proteinExistence type="predicted"/>
<dbReference type="PANTHER" id="PTHR31642">
    <property type="entry name" value="TRICHOTHECENE 3-O-ACETYLTRANSFERASE"/>
    <property type="match status" value="1"/>
</dbReference>
<dbReference type="Pfam" id="PF02458">
    <property type="entry name" value="Transferase"/>
    <property type="match status" value="1"/>
</dbReference>
<evidence type="ECO:0000313" key="3">
    <source>
        <dbReference type="EMBL" id="OOQ83372.1"/>
    </source>
</evidence>
<evidence type="ECO:0000313" key="4">
    <source>
        <dbReference type="Proteomes" id="UP000190744"/>
    </source>
</evidence>
<evidence type="ECO:0000256" key="2">
    <source>
        <dbReference type="ARBA" id="ARBA00023315"/>
    </source>
</evidence>
<dbReference type="Proteomes" id="UP000190744">
    <property type="component" value="Unassembled WGS sequence"/>
</dbReference>
<sequence length="478" mass="53452">MTTPPVFEPYVLSPLDHLTLPVYLYPLFFFHVDSPNLAIPVLELAVSRLVNLLPFLAGNITTSTQLKGKENVLEVQPPTQRFLTDFPMLKIKHHRQCISPTTSGSNAKVGQFLNESLFPIPSEMAAEALSPIFRIQANVMGDGLILCLAFHHMAIDGVGLVNVATALATCCRDSRAEIETLPTDPQREEHSRQLIFESGTVANSTDNLEAEYGDSSWDFTSNPEYEEPISKIFTLDAGKIERIKTECQLMVEKDTNMPNLRLTSNTIVTAILWMCWIRAKHHSSDSTEKPNDAESTILTTADVRGRIEPRLPTSYIGNALLAAKTSARIQDIRSTKAVDHKSYRSGHIDHCEIEQISRLAVSLQKSAESIDSQYVSSVISHIISNGNWAATPLPTEFVVSSIRAFKLYDLDFGPTLGSMRDFGLDYNRIPGLCWIKPARYNTKLAPWELIIMLEPKFMSNFEFDGLIDWLKVKDGPRL</sequence>
<organism evidence="3 4">
    <name type="scientific">Penicillium brasilianum</name>
    <dbReference type="NCBI Taxonomy" id="104259"/>
    <lineage>
        <taxon>Eukaryota</taxon>
        <taxon>Fungi</taxon>
        <taxon>Dikarya</taxon>
        <taxon>Ascomycota</taxon>
        <taxon>Pezizomycotina</taxon>
        <taxon>Eurotiomycetes</taxon>
        <taxon>Eurotiomycetidae</taxon>
        <taxon>Eurotiales</taxon>
        <taxon>Aspergillaceae</taxon>
        <taxon>Penicillium</taxon>
    </lineage>
</organism>
<keyword evidence="2" id="KW-0012">Acyltransferase</keyword>
<dbReference type="InterPro" id="IPR050317">
    <property type="entry name" value="Plant_Fungal_Acyltransferase"/>
</dbReference>
<dbReference type="Gene3D" id="3.30.559.10">
    <property type="entry name" value="Chloramphenicol acetyltransferase-like domain"/>
    <property type="match status" value="2"/>
</dbReference>
<name>A0A1S9RCX6_PENBI</name>
<reference evidence="4" key="1">
    <citation type="submission" date="2015-09" db="EMBL/GenBank/DDBJ databases">
        <authorList>
            <person name="Fill T.P."/>
            <person name="Baretta J.F."/>
            <person name="de Almeida L.G."/>
            <person name="Rocha M."/>
            <person name="de Souza D.H."/>
            <person name="Malavazi I."/>
            <person name="Cerdeira L.T."/>
            <person name="Hong H."/>
            <person name="Samborskyy M."/>
            <person name="de Vasconcelos A.T."/>
            <person name="Leadlay P."/>
            <person name="Rodrigues-Filho E."/>
        </authorList>
    </citation>
    <scope>NUCLEOTIDE SEQUENCE [LARGE SCALE GENOMIC DNA]</scope>
    <source>
        <strain evidence="4">LaBioMMi 136</strain>
    </source>
</reference>
<evidence type="ECO:0000256" key="1">
    <source>
        <dbReference type="ARBA" id="ARBA00022679"/>
    </source>
</evidence>
<dbReference type="GO" id="GO:0016747">
    <property type="term" value="F:acyltransferase activity, transferring groups other than amino-acyl groups"/>
    <property type="evidence" value="ECO:0007669"/>
    <property type="project" value="TreeGrafter"/>
</dbReference>
<dbReference type="AlphaFoldDB" id="A0A1S9RCX6"/>
<evidence type="ECO:0008006" key="5">
    <source>
        <dbReference type="Google" id="ProtNLM"/>
    </source>
</evidence>
<gene>
    <name evidence="3" type="ORF">PEBR_34986</name>
</gene>
<comment type="caution">
    <text evidence="3">The sequence shown here is derived from an EMBL/GenBank/DDBJ whole genome shotgun (WGS) entry which is preliminary data.</text>
</comment>